<protein>
    <recommendedName>
        <fullName evidence="2">WKF domain-containing protein</fullName>
    </recommendedName>
</protein>
<dbReference type="PANTHER" id="PTHR22306:SF2">
    <property type="entry name" value="CHROMOSOME 7 OPEN READING FRAME 50"/>
    <property type="match status" value="1"/>
</dbReference>
<sequence length="278" mass="31080">MSVTAVGDGSLKLRKRPKKSKSVASHTNPGNADEVRAKPKRKMHQEATKNVLSLDHKEEDQVRSGDIVHDQSKDVSKDDESRKEKKKKKRSDEGKEEGAAKSDNAKVQMMEEAAPDKSQQKKRKSSAEEQSEDTPAADKSRKKRKRRHATETLFPDPSADESLSDQSQKALSYAYSRFQHLPHWKFNKVTQIWLVKQLWSEEMIPEKYFPLVVKYLAAGEGRIRETLVQMCNSAIVSVTADASVASATGLTDLSNGESATTTEVTRARSLLDALSRVQ</sequence>
<evidence type="ECO:0000259" key="2">
    <source>
        <dbReference type="Pfam" id="PF10180"/>
    </source>
</evidence>
<feature type="compositionally biased region" description="Basic and acidic residues" evidence="1">
    <location>
        <begin position="54"/>
        <end position="83"/>
    </location>
</feature>
<dbReference type="EMBL" id="LVVM01005715">
    <property type="protein sequence ID" value="OJA09924.1"/>
    <property type="molecule type" value="Genomic_DNA"/>
</dbReference>
<comment type="caution">
    <text evidence="3">The sequence shown here is derived from an EMBL/GenBank/DDBJ whole genome shotgun (WGS) entry which is preliminary data.</text>
</comment>
<name>A0A1J8QDT9_9AGAM</name>
<evidence type="ECO:0000313" key="3">
    <source>
        <dbReference type="EMBL" id="OJA09924.1"/>
    </source>
</evidence>
<feature type="domain" description="WKF" evidence="2">
    <location>
        <begin position="179"/>
        <end position="233"/>
    </location>
</feature>
<dbReference type="AlphaFoldDB" id="A0A1J8QDT9"/>
<feature type="compositionally biased region" description="Basic and acidic residues" evidence="1">
    <location>
        <begin position="90"/>
        <end position="104"/>
    </location>
</feature>
<gene>
    <name evidence="3" type="ORF">AZE42_04885</name>
</gene>
<keyword evidence="4" id="KW-1185">Reference proteome</keyword>
<feature type="region of interest" description="Disordered" evidence="1">
    <location>
        <begin position="1"/>
        <end position="165"/>
    </location>
</feature>
<accession>A0A1J8QDT9</accession>
<evidence type="ECO:0000313" key="4">
    <source>
        <dbReference type="Proteomes" id="UP000183567"/>
    </source>
</evidence>
<dbReference type="Proteomes" id="UP000183567">
    <property type="component" value="Unassembled WGS sequence"/>
</dbReference>
<dbReference type="PANTHER" id="PTHR22306">
    <property type="entry name" value="CHROMOSOME 7 OPEN READING FRAME 50"/>
    <property type="match status" value="1"/>
</dbReference>
<proteinExistence type="predicted"/>
<organism evidence="3 4">
    <name type="scientific">Rhizopogon vesiculosus</name>
    <dbReference type="NCBI Taxonomy" id="180088"/>
    <lineage>
        <taxon>Eukaryota</taxon>
        <taxon>Fungi</taxon>
        <taxon>Dikarya</taxon>
        <taxon>Basidiomycota</taxon>
        <taxon>Agaricomycotina</taxon>
        <taxon>Agaricomycetes</taxon>
        <taxon>Agaricomycetidae</taxon>
        <taxon>Boletales</taxon>
        <taxon>Suillineae</taxon>
        <taxon>Rhizopogonaceae</taxon>
        <taxon>Rhizopogon</taxon>
    </lineage>
</organism>
<evidence type="ECO:0000256" key="1">
    <source>
        <dbReference type="SAM" id="MobiDB-lite"/>
    </source>
</evidence>
<dbReference type="InterPro" id="IPR019327">
    <property type="entry name" value="WKF"/>
</dbReference>
<dbReference type="OrthoDB" id="10261563at2759"/>
<feature type="compositionally biased region" description="Basic residues" evidence="1">
    <location>
        <begin position="12"/>
        <end position="21"/>
    </location>
</feature>
<reference evidence="3 4" key="1">
    <citation type="submission" date="2016-03" db="EMBL/GenBank/DDBJ databases">
        <title>Comparative genomics of the ectomycorrhizal sister species Rhizopogon vinicolor and Rhizopogon vesiculosus (Basidiomycota: Boletales) reveals a divergence of the mating type B locus.</title>
        <authorList>
            <person name="Mujic A.B."/>
            <person name="Kuo A."/>
            <person name="Tritt A."/>
            <person name="Lipzen A."/>
            <person name="Chen C."/>
            <person name="Johnson J."/>
            <person name="Sharma A."/>
            <person name="Barry K."/>
            <person name="Grigoriev I.V."/>
            <person name="Spatafora J.W."/>
        </authorList>
    </citation>
    <scope>NUCLEOTIDE SEQUENCE [LARGE SCALE GENOMIC DNA]</scope>
    <source>
        <strain evidence="3 4">AM-OR11-056</strain>
    </source>
</reference>
<dbReference type="Pfam" id="PF10180">
    <property type="entry name" value="WKF"/>
    <property type="match status" value="1"/>
</dbReference>